<comment type="caution">
    <text evidence="3">The sequence shown here is derived from an EMBL/GenBank/DDBJ whole genome shotgun (WGS) entry which is preliminary data.</text>
</comment>
<dbReference type="PANTHER" id="PTHR43162">
    <property type="match status" value="1"/>
</dbReference>
<feature type="domain" description="NAD(P)-binding" evidence="2">
    <location>
        <begin position="6"/>
        <end position="195"/>
    </location>
</feature>
<keyword evidence="4" id="KW-1185">Reference proteome</keyword>
<dbReference type="InterPro" id="IPR016040">
    <property type="entry name" value="NAD(P)-bd_dom"/>
</dbReference>
<dbReference type="EMBL" id="QOIN01000046">
    <property type="protein sequence ID" value="RCG21235.1"/>
    <property type="molecule type" value="Genomic_DNA"/>
</dbReference>
<dbReference type="AlphaFoldDB" id="A0A367EUF1"/>
<proteinExistence type="predicted"/>
<dbReference type="InterPro" id="IPR051604">
    <property type="entry name" value="Ergot_Alk_Oxidoreductase"/>
</dbReference>
<sequence>MILVTGATGKVGGQVAAQLAEAGTRVPASASCAATRLPDGVEPVRGDLADPASLAAAVTAKVDGVFLMWPLPHARGAAETVTLLAEHARRLVYLSARGVPEAGEAGKSAGEAAKTGEAAEEREADILGTHARLERLVRGSGAEWTLLRPGGFASNTLGWAAHVRAGGPVRTASPQAGRALVHEADIAALAVRALLTDELVATAPEITGPDVLTQAEQVATLREVLGRPLTVERVSRAESRTELIGAGVPPVYADAILDAHAAMETTPETVAPDTARLLGRPPLTYRQWVADHAADFG</sequence>
<feature type="compositionally biased region" description="Low complexity" evidence="1">
    <location>
        <begin position="102"/>
        <end position="116"/>
    </location>
</feature>
<dbReference type="Gene3D" id="3.40.50.720">
    <property type="entry name" value="NAD(P)-binding Rossmann-like Domain"/>
    <property type="match status" value="1"/>
</dbReference>
<dbReference type="SUPFAM" id="SSF51735">
    <property type="entry name" value="NAD(P)-binding Rossmann-fold domains"/>
    <property type="match status" value="1"/>
</dbReference>
<evidence type="ECO:0000313" key="4">
    <source>
        <dbReference type="Proteomes" id="UP000252914"/>
    </source>
</evidence>
<dbReference type="RefSeq" id="WP_114022871.1">
    <property type="nucleotide sequence ID" value="NZ_QOIN01000046.1"/>
</dbReference>
<evidence type="ECO:0000313" key="3">
    <source>
        <dbReference type="EMBL" id="RCG21235.1"/>
    </source>
</evidence>
<dbReference type="InterPro" id="IPR036291">
    <property type="entry name" value="NAD(P)-bd_dom_sf"/>
</dbReference>
<dbReference type="Proteomes" id="UP000252914">
    <property type="component" value="Unassembled WGS sequence"/>
</dbReference>
<name>A0A367EUF1_9ACTN</name>
<dbReference type="PANTHER" id="PTHR43162:SF1">
    <property type="entry name" value="PRESTALK A DIFFERENTIATION PROTEIN A"/>
    <property type="match status" value="1"/>
</dbReference>
<feature type="region of interest" description="Disordered" evidence="1">
    <location>
        <begin position="102"/>
        <end position="121"/>
    </location>
</feature>
<organism evidence="3 4">
    <name type="scientific">Streptomyces diacarni</name>
    <dbReference type="NCBI Taxonomy" id="2800381"/>
    <lineage>
        <taxon>Bacteria</taxon>
        <taxon>Bacillati</taxon>
        <taxon>Actinomycetota</taxon>
        <taxon>Actinomycetes</taxon>
        <taxon>Kitasatosporales</taxon>
        <taxon>Streptomycetaceae</taxon>
        <taxon>Streptomyces</taxon>
    </lineage>
</organism>
<evidence type="ECO:0000256" key="1">
    <source>
        <dbReference type="SAM" id="MobiDB-lite"/>
    </source>
</evidence>
<reference evidence="3 4" key="1">
    <citation type="submission" date="2018-06" db="EMBL/GenBank/DDBJ databases">
        <title>Streptomyces reniochalinae sp. nov. and Streptomyces diacarnus sp. nov. from marine sponges.</title>
        <authorList>
            <person name="Li L."/>
        </authorList>
    </citation>
    <scope>NUCLEOTIDE SEQUENCE [LARGE SCALE GENOMIC DNA]</scope>
    <source>
        <strain evidence="3 4">LHW51701</strain>
    </source>
</reference>
<protein>
    <submittedName>
        <fullName evidence="3">NAD-dependent epimerase/dehydratase family protein</fullName>
    </submittedName>
</protein>
<dbReference type="Pfam" id="PF13460">
    <property type="entry name" value="NAD_binding_10"/>
    <property type="match status" value="1"/>
</dbReference>
<gene>
    <name evidence="3" type="ORF">DTL70_17385</name>
</gene>
<accession>A0A367EUF1</accession>
<evidence type="ECO:0000259" key="2">
    <source>
        <dbReference type="Pfam" id="PF13460"/>
    </source>
</evidence>